<dbReference type="AlphaFoldDB" id="A0A0C9W3Y4"/>
<dbReference type="EMBL" id="KN839866">
    <property type="protein sequence ID" value="KIJ61043.1"/>
    <property type="molecule type" value="Genomic_DNA"/>
</dbReference>
<name>A0A0C9W3Y4_9AGAM</name>
<evidence type="ECO:0000259" key="1">
    <source>
        <dbReference type="Pfam" id="PF22936"/>
    </source>
</evidence>
<protein>
    <recommendedName>
        <fullName evidence="1">Retrovirus-related Pol polyprotein from transposon TNT 1-94-like beta-barrel domain-containing protein</fullName>
    </recommendedName>
</protein>
<organism evidence="2 3">
    <name type="scientific">Hydnomerulius pinastri MD-312</name>
    <dbReference type="NCBI Taxonomy" id="994086"/>
    <lineage>
        <taxon>Eukaryota</taxon>
        <taxon>Fungi</taxon>
        <taxon>Dikarya</taxon>
        <taxon>Basidiomycota</taxon>
        <taxon>Agaricomycotina</taxon>
        <taxon>Agaricomycetes</taxon>
        <taxon>Agaricomycetidae</taxon>
        <taxon>Boletales</taxon>
        <taxon>Boletales incertae sedis</taxon>
        <taxon>Leucogyrophana</taxon>
    </lineage>
</organism>
<dbReference type="Proteomes" id="UP000053820">
    <property type="component" value="Unassembled WGS sequence"/>
</dbReference>
<dbReference type="HOGENOM" id="CLU_2270112_0_0_1"/>
<reference evidence="2 3" key="1">
    <citation type="submission" date="2014-04" db="EMBL/GenBank/DDBJ databases">
        <title>Evolutionary Origins and Diversification of the Mycorrhizal Mutualists.</title>
        <authorList>
            <consortium name="DOE Joint Genome Institute"/>
            <consortium name="Mycorrhizal Genomics Consortium"/>
            <person name="Kohler A."/>
            <person name="Kuo A."/>
            <person name="Nagy L.G."/>
            <person name="Floudas D."/>
            <person name="Copeland A."/>
            <person name="Barry K.W."/>
            <person name="Cichocki N."/>
            <person name="Veneault-Fourrey C."/>
            <person name="LaButti K."/>
            <person name="Lindquist E.A."/>
            <person name="Lipzen A."/>
            <person name="Lundell T."/>
            <person name="Morin E."/>
            <person name="Murat C."/>
            <person name="Riley R."/>
            <person name="Ohm R."/>
            <person name="Sun H."/>
            <person name="Tunlid A."/>
            <person name="Henrissat B."/>
            <person name="Grigoriev I.V."/>
            <person name="Hibbett D.S."/>
            <person name="Martin F."/>
        </authorList>
    </citation>
    <scope>NUCLEOTIDE SEQUENCE [LARGE SCALE GENOMIC DNA]</scope>
    <source>
        <strain evidence="2 3">MD-312</strain>
    </source>
</reference>
<evidence type="ECO:0000313" key="3">
    <source>
        <dbReference type="Proteomes" id="UP000053820"/>
    </source>
</evidence>
<proteinExistence type="predicted"/>
<keyword evidence="3" id="KW-1185">Reference proteome</keyword>
<dbReference type="InterPro" id="IPR054722">
    <property type="entry name" value="PolX-like_BBD"/>
</dbReference>
<feature type="domain" description="Retrovirus-related Pol polyprotein from transposon TNT 1-94-like beta-barrel" evidence="1">
    <location>
        <begin position="43"/>
        <end position="90"/>
    </location>
</feature>
<accession>A0A0C9W3Y4</accession>
<gene>
    <name evidence="2" type="ORF">HYDPIDRAFT_97381</name>
</gene>
<feature type="non-terminal residue" evidence="2">
    <location>
        <position position="1"/>
    </location>
</feature>
<dbReference type="Pfam" id="PF22936">
    <property type="entry name" value="Pol_BBD"/>
    <property type="match status" value="1"/>
</dbReference>
<sequence length="103" mass="10707">STPNSATAQSANSSMEFAGNASLRSLTPSDPLCSSQIDADIDWNADTGATSHMTPHRHWIRNHAPKHVPICLADHTVVYSAGIGSVVFNPAVGGGLICQNGVP</sequence>
<dbReference type="OrthoDB" id="5598079at2759"/>
<evidence type="ECO:0000313" key="2">
    <source>
        <dbReference type="EMBL" id="KIJ61043.1"/>
    </source>
</evidence>